<dbReference type="SUPFAM" id="SSF52540">
    <property type="entry name" value="P-loop containing nucleoside triphosphate hydrolases"/>
    <property type="match status" value="1"/>
</dbReference>
<comment type="caution">
    <text evidence="1">The sequence shown here is derived from an EMBL/GenBank/DDBJ whole genome shotgun (WGS) entry which is preliminary data.</text>
</comment>
<dbReference type="InterPro" id="IPR027417">
    <property type="entry name" value="P-loop_NTPase"/>
</dbReference>
<protein>
    <recommendedName>
        <fullName evidence="3">AAA+ ATPase domain-containing protein</fullName>
    </recommendedName>
</protein>
<evidence type="ECO:0000313" key="2">
    <source>
        <dbReference type="Proteomes" id="UP001168128"/>
    </source>
</evidence>
<dbReference type="EMBL" id="JAULSJ010000015">
    <property type="protein sequence ID" value="MDO3425508.1"/>
    <property type="molecule type" value="Genomic_DNA"/>
</dbReference>
<organism evidence="1 2">
    <name type="scientific">Chryseobacterium urinae</name>
    <dbReference type="NCBI Taxonomy" id="3058400"/>
    <lineage>
        <taxon>Bacteria</taxon>
        <taxon>Pseudomonadati</taxon>
        <taxon>Bacteroidota</taxon>
        <taxon>Flavobacteriia</taxon>
        <taxon>Flavobacteriales</taxon>
        <taxon>Weeksellaceae</taxon>
        <taxon>Chryseobacterium group</taxon>
        <taxon>Chryseobacterium</taxon>
    </lineage>
</organism>
<reference evidence="1" key="1">
    <citation type="submission" date="2023-07" db="EMBL/GenBank/DDBJ databases">
        <title>AMR profile of multidrug- resistance Chryseobacterium gambrini related strain.</title>
        <authorList>
            <person name="Kirdat K."/>
            <person name="Bhatt A."/>
            <person name="Kuyare S."/>
            <person name="Yadav A."/>
        </authorList>
    </citation>
    <scope>NUCLEOTIDE SEQUENCE</scope>
    <source>
        <strain evidence="1">APV-1</strain>
    </source>
</reference>
<name>A0ABT8U379_9FLAO</name>
<evidence type="ECO:0000313" key="1">
    <source>
        <dbReference type="EMBL" id="MDO3425508.1"/>
    </source>
</evidence>
<evidence type="ECO:0008006" key="3">
    <source>
        <dbReference type="Google" id="ProtNLM"/>
    </source>
</evidence>
<gene>
    <name evidence="1" type="ORF">QWT87_11470</name>
</gene>
<dbReference type="RefSeq" id="WP_302716192.1">
    <property type="nucleotide sequence ID" value="NZ_JAULSJ010000015.1"/>
</dbReference>
<accession>A0ABT8U379</accession>
<keyword evidence="2" id="KW-1185">Reference proteome</keyword>
<proteinExistence type="predicted"/>
<sequence length="1133" mass="132841">MEKTLAELNKLVKDMPEDKIQSVADFMLYNLKLLKDCYEKSYDYKGYKDHYQLALLKKIQYTPLKQYLTGAKSRGKEKKIDNLAYTAERIADHRKDGLPKLKNRQAIAIYSFYFGGYKELFRITRDFLKNTMKMEEAFVEMIYSSTEGDIPYLSGEKVEKFLIPGAKIINTEFLQSIRFGKSFTKPEFYSSKQGDCPWFAVINDFDVMRQGYKKFRETITNSFNENVVGKVTAIVFGSSGSGKSILLKRLAIDLQQELIHIIWVEEAKKFMEEGLAIIQEEAKKNQNARFLVIIEDWEHLIKNDSELSDGILEGTLKINNIRIVIGDKSTQGKPYRRYRNNDFELELLPAENEQIIEKIVEKHPDWKRASERLLEKHKSDQSSLFLMLFILASIDQKDFNNKTLNLSEPRQIFQNIIEDQLKFIAENSVGLGKALFYFGNICADSKISISYETFLHIADHFSAKTEDKNNLEFLSQWESGESKVLNIIKEYLSKDEKGFIEFNSPILAEDGFSKISYPDWQEFGGAIKIQLLNVVTDYGDNDSASEFLSSLIRKRMDMIQDDDGEWSSFEYCILLLDNDRKLHYINKLIRQKNNHPSYIHQLLSLIQDNEKQLNHYAELLWENEIYTKVFWRKVLCTESVREFWLDKICSLENFIRIDQNLINYIVSDFYNESAVRSAVGDVIKDENWKNVHPRILWSILLDIGGINKEELQPFADKILKIVNCARFYTDITYLSMKLASSNVRKKFINTIFNSRFSKTPNVILHECLSFINDDLKQKFAQKFFKEANWEECESFIVISMMEALEGEERQNTIKNILKKKNYQATSYEILKYCLKTTSKTALKIEFIENVSALPLSTNTYRLYSIVLDHYYIGDENLRDRLKNIFRESIEHTSGTDLISRYLKITKDPIMASFQLKYWIYSGFRFSKDFFPHGYNENYHDDLLSRCLMCFERNDSLPDEVEFTIKKIIDDFNVARCLKSNPYYLLLLKLSFHHSISWKNETKKIIENWKMYDRRILYSVLGSHLDFPEEIETLCKHIMLCWNIELRKISQQYGADKEYGEHLIVAMGHPSLQRQAKHTAMMLQDKGSNLSEGFIELADNIVNKDKYPQWEPYDSDFIDLPIYRLNPIKFIIGS</sequence>
<dbReference type="Proteomes" id="UP001168128">
    <property type="component" value="Unassembled WGS sequence"/>
</dbReference>